<dbReference type="CDD" id="cd21243">
    <property type="entry name" value="CH_SYNE1_rpt2"/>
    <property type="match status" value="1"/>
</dbReference>
<dbReference type="SUPFAM" id="SSF47576">
    <property type="entry name" value="Calponin-homology domain, CH-domain"/>
    <property type="match status" value="1"/>
</dbReference>
<keyword evidence="5" id="KW-0597">Phosphoprotein</keyword>
<dbReference type="GO" id="GO:0005640">
    <property type="term" value="C:nuclear outer membrane"/>
    <property type="evidence" value="ECO:0007669"/>
    <property type="project" value="UniProtKB-SubCell"/>
</dbReference>
<evidence type="ECO:0000313" key="21">
    <source>
        <dbReference type="Proteomes" id="UP001501920"/>
    </source>
</evidence>
<feature type="coiled-coil region" evidence="16">
    <location>
        <begin position="3897"/>
        <end position="3960"/>
    </location>
</feature>
<name>A0AAR2KDD3_PYGNA</name>
<feature type="coiled-coil region" evidence="16">
    <location>
        <begin position="5417"/>
        <end position="5451"/>
    </location>
</feature>
<dbReference type="Pfam" id="PF10541">
    <property type="entry name" value="KASH"/>
    <property type="match status" value="1"/>
</dbReference>
<feature type="coiled-coil region" evidence="16">
    <location>
        <begin position="2729"/>
        <end position="2760"/>
    </location>
</feature>
<dbReference type="Pfam" id="PF00307">
    <property type="entry name" value="CH"/>
    <property type="match status" value="2"/>
</dbReference>
<dbReference type="FunFam" id="1.20.58.60:FF:000112">
    <property type="entry name" value="nesprin-1 isoform X4"/>
    <property type="match status" value="1"/>
</dbReference>
<dbReference type="Ensembl" id="ENSPNAT00000079291.1">
    <property type="protein sequence ID" value="ENSPNAP00000062295.1"/>
    <property type="gene ID" value="ENSPNAG00000002509.2"/>
</dbReference>
<feature type="region of interest" description="Disordered" evidence="17">
    <location>
        <begin position="7169"/>
        <end position="7188"/>
    </location>
</feature>
<dbReference type="GO" id="GO:0030017">
    <property type="term" value="C:sarcomere"/>
    <property type="evidence" value="ECO:0007669"/>
    <property type="project" value="UniProtKB-SubCell"/>
</dbReference>
<feature type="compositionally biased region" description="Polar residues" evidence="17">
    <location>
        <begin position="7169"/>
        <end position="7179"/>
    </location>
</feature>
<evidence type="ECO:0000256" key="9">
    <source>
        <dbReference type="ARBA" id="ARBA00023054"/>
    </source>
</evidence>
<feature type="compositionally biased region" description="Polar residues" evidence="17">
    <location>
        <begin position="7075"/>
        <end position="7092"/>
    </location>
</feature>
<dbReference type="Pfam" id="PF00435">
    <property type="entry name" value="Spectrin"/>
    <property type="match status" value="11"/>
</dbReference>
<dbReference type="InterPro" id="IPR057932">
    <property type="entry name" value="Spectrin_SYNE1_3"/>
</dbReference>
<dbReference type="CDD" id="cd00176">
    <property type="entry name" value="SPEC"/>
    <property type="match status" value="9"/>
</dbReference>
<feature type="coiled-coil region" evidence="16">
    <location>
        <begin position="7239"/>
        <end position="7327"/>
    </location>
</feature>
<feature type="coiled-coil region" evidence="16">
    <location>
        <begin position="2186"/>
        <end position="2259"/>
    </location>
</feature>
<dbReference type="InterPro" id="IPR057057">
    <property type="entry name" value="Spectrin_SYNE1"/>
</dbReference>
<reference evidence="20" key="2">
    <citation type="submission" date="2025-08" db="UniProtKB">
        <authorList>
            <consortium name="Ensembl"/>
        </authorList>
    </citation>
    <scope>IDENTIFICATION</scope>
</reference>
<dbReference type="InterPro" id="IPR001715">
    <property type="entry name" value="CH_dom"/>
</dbReference>
<keyword evidence="13" id="KW-0539">Nucleus</keyword>
<feature type="compositionally biased region" description="Low complexity" evidence="17">
    <location>
        <begin position="143"/>
        <end position="159"/>
    </location>
</feature>
<dbReference type="Gene3D" id="1.10.418.10">
    <property type="entry name" value="Calponin-like domain"/>
    <property type="match status" value="2"/>
</dbReference>
<evidence type="ECO:0000256" key="6">
    <source>
        <dbReference type="ARBA" id="ARBA00022692"/>
    </source>
</evidence>
<dbReference type="PROSITE" id="PS00020">
    <property type="entry name" value="ACTININ_2"/>
    <property type="match status" value="1"/>
</dbReference>
<dbReference type="SUPFAM" id="SSF46966">
    <property type="entry name" value="Spectrin repeat"/>
    <property type="match status" value="29"/>
</dbReference>
<evidence type="ECO:0000256" key="1">
    <source>
        <dbReference type="ARBA" id="ARBA00004204"/>
    </source>
</evidence>
<keyword evidence="4" id="KW-0963">Cytoplasm</keyword>
<dbReference type="PROSITE" id="PS50021">
    <property type="entry name" value="CH"/>
    <property type="match status" value="2"/>
</dbReference>
<comment type="similarity">
    <text evidence="3">Belongs to the nesprin family.</text>
</comment>
<keyword evidence="21" id="KW-1185">Reference proteome</keyword>
<evidence type="ECO:0000256" key="5">
    <source>
        <dbReference type="ARBA" id="ARBA00022553"/>
    </source>
</evidence>
<feature type="region of interest" description="Disordered" evidence="17">
    <location>
        <begin position="136"/>
        <end position="167"/>
    </location>
</feature>
<dbReference type="Pfam" id="PF25803">
    <property type="entry name" value="Spectrin_SYNE1_2"/>
    <property type="match status" value="1"/>
</dbReference>
<dbReference type="CDD" id="cd21241">
    <property type="entry name" value="CH_SYNE1_rpt1"/>
    <property type="match status" value="1"/>
</dbReference>
<feature type="region of interest" description="Disordered" evidence="17">
    <location>
        <begin position="4880"/>
        <end position="4913"/>
    </location>
</feature>
<feature type="region of interest" description="Disordered" evidence="17">
    <location>
        <begin position="7061"/>
        <end position="7109"/>
    </location>
</feature>
<dbReference type="GeneTree" id="ENSGT00940000154481"/>
<dbReference type="SMART" id="SM00150">
    <property type="entry name" value="SPEC"/>
    <property type="match status" value="31"/>
</dbReference>
<keyword evidence="8" id="KW-1133">Transmembrane helix</keyword>
<evidence type="ECO:0000256" key="13">
    <source>
        <dbReference type="ARBA" id="ARBA00023242"/>
    </source>
</evidence>
<evidence type="ECO:0000256" key="15">
    <source>
        <dbReference type="PROSITE-ProRule" id="PRU00385"/>
    </source>
</evidence>
<feature type="domain" description="KASH" evidence="19">
    <location>
        <begin position="7520"/>
        <end position="7579"/>
    </location>
</feature>
<feature type="coiled-coil region" evidence="16">
    <location>
        <begin position="1918"/>
        <end position="1948"/>
    </location>
</feature>
<dbReference type="InterPro" id="IPR047291">
    <property type="entry name" value="CH_SYNE1_rpt2"/>
</dbReference>
<keyword evidence="9 16" id="KW-0175">Coiled coil</keyword>
<keyword evidence="12" id="KW-0206">Cytoskeleton</keyword>
<dbReference type="GO" id="GO:0005856">
    <property type="term" value="C:cytoskeleton"/>
    <property type="evidence" value="ECO:0007669"/>
    <property type="project" value="UniProtKB-SubCell"/>
</dbReference>
<dbReference type="FunFam" id="1.10.418.10:FF:000033">
    <property type="entry name" value="nesprin-1 isoform X1"/>
    <property type="match status" value="1"/>
</dbReference>
<dbReference type="PANTHER" id="PTHR14514:SF3">
    <property type="entry name" value="NESPRIN-1"/>
    <property type="match status" value="1"/>
</dbReference>
<feature type="coiled-coil region" evidence="16">
    <location>
        <begin position="7385"/>
        <end position="7412"/>
    </location>
</feature>
<evidence type="ECO:0000256" key="3">
    <source>
        <dbReference type="ARBA" id="ARBA00008619"/>
    </source>
</evidence>
<reference evidence="20 21" key="1">
    <citation type="submission" date="2020-10" db="EMBL/GenBank/DDBJ databases">
        <title>Pygocentrus nattereri (red-bellied piranha) genome, fPygNat1, primary haplotype.</title>
        <authorList>
            <person name="Myers G."/>
            <person name="Meyer A."/>
            <person name="Karagic N."/>
            <person name="Pippel M."/>
            <person name="Winkler S."/>
            <person name="Tracey A."/>
            <person name="Wood J."/>
            <person name="Formenti G."/>
            <person name="Howe K."/>
            <person name="Fedrigo O."/>
            <person name="Jarvis E.D."/>
        </authorList>
    </citation>
    <scope>NUCLEOTIDE SEQUENCE [LARGE SCALE GENOMIC DNA]</scope>
</reference>
<sequence length="7579" mass="867863">MSFIFWFGLDEQEAVQKRTFTKWINSHLAKRDPPLVVKDLFEDIKDGVMLLALLEVLSGHKLPCEQGRKLRRIHWLANVGTALRFLEGRRSVYRGSPIKLVNINTTDVVDGRPSIVLGLIWTIILYFQIEELTSSLPPQKGQTSSTSSVDSSNSTETASPPVKRKPRLSFQGGAKRALLKWVQRTATKRLGLDVKDFGPSWRSGVAFHAVIFALRPQLVNMERVWNRPNRANLEEAFSLAERELGIPRLLDPEDVDVDKPDEKSIMTYVAQFLKHHPDTQEAESVGQQEEREQRKILQELKAWADQLERDCAQAQIETGDCGQQYQSFKQCRVQYELKRRQVLSSLHSTQKDGFLTSDQALLKQAWERLSTRLLDWHKQLDAALPDPLGAVGIWLHQAEKILQEEPLPQQSHEQTANAIHQTLQQHQPVKCPQAFHESKLKSWIVKYGRLESAQLLLQSYMSFVEDQQFFQKYESLSEALKQTAVLYTNADSSGETAEEAVRRFLRDVADQWRSLAVEVRSVRSMLEEVQGNWEKYSSAVSSLQVWLEDAQDALNQPENNKREFFRNLPHWMDQHAAMNDAGNFLIETCDETVSRDLKHQLLLLNGRWRDMFNKAKQVYSLNPETMMLNLSFFVPKAIIHRLPWMEAQYKTAARSVQLRARDTGNGDGRQALTTMASIKGQLYKVKDKLWSQCQRVAEANGNLTRRFEESRAELEKTLRVGQACLKERGDPAELFSKHNDFFGRLDQRVLNAYLKACDDLTDILPEEEQQGLQESVRRLHKQWKDIQAEAPVHLLRLRVEAERRMVMTSLQECRLELQKEEKALSTAGSEKVIKEHRAYFRQKDPLSIYEGRLKTMEQLCQRLPENDLMQKALLETKDYLSEVKAEVEYTYMRLLQHPDKWREWHTSGVLRAQVDTLDWLKARLAVLEDLSTDTEAITQRTALDDLSSKLSALLASLEEVGVFCISKPPILFKLLPTIPLIMDIFVFFFSQAIEAGLEERMDVLNQLEMECHALTRFITPGEAERIKARLIQISRYWEELKNNVKQRGVELQVKNLLKELAEKLNKPVTSCSSSSETYQALHDHVVRSYVPEKFCRNAGRKKNLESITIAFIYLFPQYGFSFARYERDFSVLHGWLDRCEYLCNSDTPYLTMDKAKLHSQLQMLQVIYHVRTWKLILRVEELGYFCMFSFDAEILRGNMFIKAELCTETSLYVPFPFIQDDESLLQTQREAVDGLQQHINAFGPSLTPEDLQRLQVRKEDCLQPFVEAHSLLQRRSETLVKLETFLVTYRSTTSSLQTLQGAVEGRDSWDQAKAGQLNQELGRLAQELASLEMQAISLDSSLSKSYLHLHGTGGERTSCRRLVDELGSGLQGLQRILGTRQSEADALKAMWNSFRGRKELLLKSLKELEERTRRKWLTEPSIQSFQHRLWILDQLEEELQALQHSQLWLRERGEQLSQRDHELAKEAQQDVTLVQSNWEKTEKLISEEQEQCTLLLETCRDYFNLKSKITSAVERACAVTTAQFGQSNPEDIQRALSRLEAVRPELAGTQEELNLFISKGKRLISELRKLSEDTGESVRAEMDSIVDQWLHVRSVRLNIFVKMDADIGRLTVSLVLWNEINSIANDIECWSITSVSELSEGAVNLLSSSNVEERLTQFKLELYSKEEVLEVLQGKVTELQDVTKTQRTPTELQAMEADLRKKILHAEEIYEQTKSILRDFSSKRQQLQDIVSHIAEQLETTEDALSELSQSSDPENVAKIKVSLLHSFPINSLRALCRAYPSQQLTQLGEGITVLVKQSEATALRATWVIGALQETLLQRFNGEREREQRIQANRVQFEDKARKTVIYPLFCPRPSLERLCQASLTMSDSRAAGTEASLSMELLSSHQALVQETWARLRGLQEYQAFMEAHKAIGDWLEEVEERLEKLESTEGNKRDVQERLEQVQDILLMKGEGEVKLNMAAGKGELVIKNNGENGQEVIHSKLQEAEDAWAALLLRAMSCHSRLEWTVSQWDLFVESRAQLQGWLEQVEAEVKGPLEPQLGLREKRQQLERLCLLLTDVEDHQGALCYLEESAAELYKRTGDPTFREDETALLRAQFDDVRAERVRLSEGVVFEHEKYVETVRELTDWLLSKGEELQRCSDPSGDSASIQSLIGSRDIQDGRERLRRVRLSCDRAGRLTAAAGCELMDAEVQALSRALQQWEGRALSTRDALETAVAAATGAERERSRLNEQLEGEMERLEERLKEWSEGLSRSERRNSGTAAVEGWTLAKGVLEGLHAAEVMEEKLKAQLNELYGFSSDLGPQSERVSALIKLHNSLGLRASRECQNKEKLLEQRFRSSLRDFRQWLVNAKISTAKCFDSPHSIQEASGALQKIQEFMSDREQGQARLDAVLAHGEQLSTVVPADRVEAVRAKVSAASDDWGNLMDNLQQKETLLQGLQSRMQEFEESVQPLQDWLNRTEVTVQESSARLHDLPAKRLELCKLQSVLEEMCSKEPDLGGLRERAHSLWEGQAAGKGFVHRVCQLAARYLALSNRTKEKVSRIERVVGEHQLFSQGLQELQSWVLEAQEILETCQSATANKSVLITRMGQLEALLTARQEREIQLKMLITRGEAVQRNTSAEGVPVVRKQIQDLKDSWDLLLSASIQCKSQLESALSHWTSYQEDVSQFEGWLERVEDSLGSTDKRYTEMRDKTANLRRAKLLYEEVLSRSSPLDTIATKGSNMAENSATQQEVHKLSERYEAIKAKAKAAVNKAEELVLVHQEYQRGLHMFEDWLEQEQSNLALLSPLDGDLDTLGKTLKELQSRFSEGHTLLRSALTSREQVIPWGIPQIEERALETAQREWQGYQDRMGDTKAQVEQTLVRLQKLEDCFQNLDQWLVDIELKVRLRSHRRSDSTTKDIQLQQLLSEMEGLSALAQQIVEDTHVSARVSARVTQLTARYHALLIRMQPLSFAFPPSLLLLFPTSSLCISVSLSILQSLQGNMDHGHSLLKTLRERVEQAVSFLDDSGASKLEKDVQAGRSQLEELILGLRTEHGTTERSILFYKEFQERYKAQLQWLSETRALFNSSVEPKAELYQRRAQLAKYKAVEQALLSRNSAVSSVLEKGENLLSHLHSPSIRENMDRLQANYKELCTAARVQRLEGHVKKQEVYHSELQEVERWLLQMSSRMVTPDPAPGSGLEAATQQLARHKAIMEEIAGFEERLAGLKERGEELVSGCSERIQARLRQQTQSHLQGARDSYSAICSTAQRVYQSLDRELQRHVSLRDALQQCQTWLSNMHEELQPPVHTPRCLEEALIQVKQERTLQEQASTYLQLVCSTCDLSDEKVQETAADIQQVKIQRMLESQELAESWRAIKGLRSDLEFRLREAEQLLQNMLRRSAELEPKVAQNQLDQAQDFIQEVQARQADLTHLRESVGKLMTGQESPELVEVGRLRRAWLELGKQAAKLLEQREQDLQRSGDYHECLSMAEELFDQLSKEWEYLTRHASYLIVMYLDALKKLSVDLQDQRCVLDALRDNRNTILPRLGLEDKDLVKEQVGYLEQRWTQLEMQVHQKIQDIVQTLEDLNHLEDQLRETQEWAEVQRPSISKVLKTSPPPDLAQSFLFDHLSFCAELEAKQQLLTQVVSEADSLSSHLGLDDRKTLQALVQEVQVLLESLGSKAAQHRKSLSKLFTERTQFLQALDRAAGWIKQQEQRVLADEHIALLPDGLSKQVSTCKNICSTLRAYQVELTSLWTQGRELVKDTTEEKKTETLQRLEELQGTFEASLQRCTQHLQHLEKALVIRKYFKVDLDRVCEWLRQAEAATFPVVNLSGSDEELQNQLDKYQQLLVHTSAYENLLLIVQRAGQEILPTLNEVDHCYLDEKLNGLPQQYNNILISTKEKRERVQQVIQERREFESLIEVTRKALGELQEQCDALEKQITNQSLEDGKRLHSDYADLQKGLANLFQALKELRGKTQDFHSKGQPYTPEIIDQLASLHNRLDLVTKEKVKQLNSTLNLLEDYNAKVVKMDSGMNEIKEHMDKLCSEEQLDAMERFSRLHKLAKDLEETISYSESFTGQIVELSQHFDPDTLTNQVASKEPQLQALKSKIFKCIEECECCIVGRYSLQKKIEATLEWLSKLRDRLKCPLNLQETNVDIVQDEVRSVLALQGEVKSRLKLLEVLSQNEKQKYSAEQTFPSHIEDYLKDIAVLETEVQQALTTKQAALQSALSLLQTYKCALKSTHQWNEDADTVLKQTSQKPDLEDFKEYLWEAERVIAQKQTLNNAVWEIEALFLQMEDFFDCAVVEELKQDYESTFQRSSNCLYVVCLRWSTQWRSFQKESEEVVKQMSETERRLAEFSTAKASSLEEAEDKLHSHQTIIFQVESFQDKLTKLKEQITHFDEAISSAMASRSVCALCCRWTQLSSVARAQEKALKDTVHDWMCFKEKVRQQNMLLHHYYTSKTMRKNITISRIMAHGGVQSQRQALEQIADRQQMKYNDLHATLPSEISTQLAEVTLKCTSTQNKCKMQLGISLNKLSELHSQTSRLAEGKTTRLKKAERHFEEFNEMLTLVLNWTEKAETLVSANIIWSPASMMQEQIRTHQALLREWRKLQGEMEGLADRVGMLGEVVQTEALHHQVAELSHHAEELQQRAKSRLLSLQDAAKDLNRLENEVKILHQSIERVQETLASPDLARLSLREQLVQRQLLLTEMEGFKVQVQALQMCMSTLQLPEEVMATLPLCVTAQSLQQDSSQLQHTAIQQCNILQEAMVQYEQYEQEVKNLQKLIEEAHHVIQDRPVATGNIQELKTQIQHHEELAQKIKGYQEQIAALNSKCKMLTVKAKHATMLLTVSEVDGLSDGLEELEDEEVEMSKHPATHPSVVMMTAGRCHTLLSPVTEESGEEGTNSEVSSPPACRSPSPGPNADASLNQVSPALLLTSAALSRAPLQELYDPSMESSASTNLDDLQRSWETLKNVISEKQKSLYEALERQQHYQEALQSVSTKMESIETSLSEGLEPGKSPESQMAAHQALMDEILMLQDEISALQACFSEELQQNEESPEQDAGDQLALHSTLTVLGERMATIRMKASGKRQLLEERLNEQLEEQRQEQALQRYHSEAEELDHWLLSTRATLNSALQPNAEDMDMEEQLIDCQNMLLEIEQKVLCLSELSVHSESLLLEGKAGMRGDAEQLTLKLHSLKASLLELQRILQDKHTHIQGSLLEQEDSESDSSLSQSPSVLDWLSQARSTRSQQHQDIVQRQRVSAILLLLLFTQHTHKEVKNVSEEVCKCQQALGGGAESMWDGGGHDLIEEVVDGLEERLRLVDSLLDQRCDSIRQRLQEHTTFQVWTIVCVCVDCILRLRKGTCTLCVCCPQTLAEAEDSLREFEQRVSEMRSKGETVQPDPVSTQELLKLQDVYEELVEMVGSRRSSLNQTLVLKAQYEKALQDLQELVDTAQDKMAADQKMTVGSVLEVQILLDKHKEFFQGLEAHVVLTQAFFRQVSGVVVQREAQVLEQSVAQAQSVLKQAHRRGVELEGILESWSRLVGDYQAVYRQLEAVESSIPSVGLVEETEERLSERIALYQHLKCSLAERQQQLYEVLEDGKKLLLSVCCSELEAQLTQLGEHWLCCTTKVNKELHRLDSTLKHWTRYQSDSAVLGQWLASALDRLEFWSTQSVTVPQELETVRDHLHAFLEFSKEVDAKSSLRSSVLSRGNQLLRLKKVDTASLRSHLAQVETQWADLLTRIPVVQEKLHQLQMEKLPSRHAITELMSWISLMENIIQEDQDKIMEAVGSGVVQTYIQKYKGFRIDLSCKQLTVDFVNQSVLQMSSQDVEGKRSDKTDFAERLGAMNRRWQILQGLITEKIQLLEGLLESWLEYENGVQTLKAWIGMQEEKLKKKPRIEDVASAQSALKNCQELEELVKEKEKELEKVDEKGHMLMQDKKGEATNFVMETLKGLNQAWASLDQMIGQAKVSLRAVLDQWSLYKRAGEEIHGYLMEGRYSISRLSLLTGSPEAVLVQVENLENLQEELDRQESSLKKFGSLSEQLLKDSHPSVADSLNAALSDVNHRWNTLLEQISDQLRSSKSLLQLWQHYKELHELSSKDVQRLEERAERLLNSATHREITEEEVNTWIHDCTDLLKTHGSVQDTLQQLAEIEEQLRLQVEPSAMATFHTDCLSLSQRLATVGYALQRQQSLLEASVNDYESFTDELDSLSRCPEEAEEILKESDPAGSAELSCLQERMEKLKAHMLKLSRLSPDLERLNGLGYRLPLNDQEMKGLQNLNRSWASSSAHTTERFSKLQAVVLQKQSFLEKCEEWLAFLTQTEEKLAAGISGNYQSLLEQQREHELFQAEMFSRQQILYSIINDGHQLLNQGRVEDRDDFGLKLALLSNQWQGVVRRAQQRRGIIDSLVCQWQRYTELAEKLRHWLQEVQEPEEQQRGTVALQQARGILDHIQLKERVLQRQQGSYVLAVEAGRQLLLSADARAEALLQAELTDLQERWRSANIRLDERKKELLSLLKDWEQCEKGIAASHEKLRAFKRKLSLPLPDHHEELHNEQIRCKELEGSTEGWTDDVAGLCVLRDSLSSNLSSDDLTVLQERLELLQRQWEETCHQLALRRQQVTEKLNEWAVFNEKNKELCEWLTHMESKVSQNGDITIEEMIEKLRKDYQEEISVAEENKQQLEQMGERLARASHESKAAEIQYKLSKVNERWQHLLDLIAARVKKLRETLVAVQQLDKNMSTLRSWLAHIETELSRPIVYETCDANEIQKKLNQQQDLQRDIEKHSTAVASVLNLCEVLLHDCDACATETECDSIQQATRGLDRRWRNICAVAMERRLKIEETWRLWQKFLDDYSRFEDWLKASERTAALPNSSGVLYTVAKEELKKFEAFQRQVQECLTQLELINKQYRRLARENRTDSSCRLRQMVHDGNRRWDTLQRRVAAILRRLKHFISQREEFETARDSILVWLTEMDLQLTNIEHFSECDVQAKIKQLKAFQQEIELNTGKIGSVFSQGEALMEKSEPLDAAVIEEELDELQRYCREVFGRVERYYRKLTRLPLLDDECDGSDREFDLEGSGDFSDLQWEESNSLPRTNSRPPSVTTAPPRANGSGRDTPASVDSIPLEWDHDYDLEPMSHTISSEKRVRDGEEDEDILCSATAALTDVVIPESPEAYIKLTENTLRSSSGSNNQHDRSGSQPPVFFKKYQRLISLLFQAYFTTCIAGVIERWELIQAQSHSSEHNPRENLLLIQQLTSDLEAMEMWLSQAEAELAELRGKNLSTDILTIEQRIRKLKELQKAVDAHKSKVLSINLSSVGLLQSDSEESRKLRERLKEMNSRWDRLGKSLQQWRGALQGALMQCQEFHELSHGLLLWLENIDRRRNEIIPISAGLDCQTLRAHYRALQQIQQELMDSEQRVSVLQDLSVQLLVQAQGSECLEAQERVHVIGNRLRLLLKAVASDLQLVHFYSHSKPPFFQDLSVWPAVNDVDTSGSASPVSVVSVPVQSPGGSACASSRSGTPRPRGGAAAGRCQPFLLRVLRAALPLQLLLLLIVGLACLVPMTEEDYSCAHANNFARSFHPMLRYTNGPPPI</sequence>
<dbReference type="InterPro" id="IPR001589">
    <property type="entry name" value="Actinin_actin-bd_CS"/>
</dbReference>
<dbReference type="FunFam" id="1.20.58.60:FF:000073">
    <property type="entry name" value="Nesprin-1 isoform 1"/>
    <property type="match status" value="1"/>
</dbReference>
<keyword evidence="7" id="KW-0677">Repeat</keyword>
<dbReference type="InterPro" id="IPR012315">
    <property type="entry name" value="KASH"/>
</dbReference>
<dbReference type="InterPro" id="IPR002017">
    <property type="entry name" value="Spectrin_repeat"/>
</dbReference>
<evidence type="ECO:0000256" key="14">
    <source>
        <dbReference type="ARBA" id="ARBA00046312"/>
    </source>
</evidence>
<keyword evidence="11" id="KW-0009">Actin-binding</keyword>
<dbReference type="PANTHER" id="PTHR14514">
    <property type="entry name" value="PKA ANCHORING PROTEIN"/>
    <property type="match status" value="1"/>
</dbReference>
<evidence type="ECO:0008006" key="22">
    <source>
        <dbReference type="Google" id="ProtNLM"/>
    </source>
</evidence>
<protein>
    <recommendedName>
        <fullName evidence="22">Spectrin repeat containing, nuclear envelope 1b</fullName>
    </recommendedName>
</protein>
<evidence type="ECO:0000256" key="17">
    <source>
        <dbReference type="SAM" id="MobiDB-lite"/>
    </source>
</evidence>
<dbReference type="FunFam" id="1.20.58.60:FF:000137">
    <property type="entry name" value="nesprin-1 isoform X2"/>
    <property type="match status" value="1"/>
</dbReference>
<dbReference type="FunFam" id="1.10.418.10:FF:000037">
    <property type="entry name" value="nesprin-1 isoform X1"/>
    <property type="match status" value="1"/>
</dbReference>
<feature type="domain" description="Calponin-homology (CH)" evidence="18">
    <location>
        <begin position="172"/>
        <end position="277"/>
    </location>
</feature>
<evidence type="ECO:0000256" key="12">
    <source>
        <dbReference type="ARBA" id="ARBA00023212"/>
    </source>
</evidence>
<proteinExistence type="inferred from homology"/>
<dbReference type="FunFam" id="1.20.58.60:FF:000126">
    <property type="entry name" value="Spectrin repeat containing, nuclear envelope 1a"/>
    <property type="match status" value="1"/>
</dbReference>
<accession>A0AAR2KDD3</accession>
<evidence type="ECO:0000256" key="11">
    <source>
        <dbReference type="ARBA" id="ARBA00023203"/>
    </source>
</evidence>
<dbReference type="PROSITE" id="PS00019">
    <property type="entry name" value="ACTININ_1"/>
    <property type="match status" value="1"/>
</dbReference>
<dbReference type="Gene3D" id="1.20.58.60">
    <property type="match status" value="28"/>
</dbReference>
<dbReference type="SMART" id="SM01249">
    <property type="entry name" value="KASH"/>
    <property type="match status" value="1"/>
</dbReference>
<feature type="domain" description="Calponin-homology (CH)" evidence="18">
    <location>
        <begin position="14"/>
        <end position="128"/>
    </location>
</feature>
<keyword evidence="6 15" id="KW-0812">Transmembrane</keyword>
<evidence type="ECO:0000256" key="2">
    <source>
        <dbReference type="ARBA" id="ARBA00004245"/>
    </source>
</evidence>
<feature type="topological domain" description="Perinuclear space" evidence="15">
    <location>
        <begin position="7550"/>
        <end position="7579"/>
    </location>
</feature>
<dbReference type="Pfam" id="PF25035">
    <property type="entry name" value="SYNE1"/>
    <property type="match status" value="1"/>
</dbReference>
<dbReference type="Proteomes" id="UP001501920">
    <property type="component" value="Chromosome 4"/>
</dbReference>
<dbReference type="Pfam" id="PF25034">
    <property type="entry name" value="Spectrin_SYNE1"/>
    <property type="match status" value="1"/>
</dbReference>
<comment type="subcellular location">
    <subcellularLocation>
        <location evidence="2">Cytoplasm</location>
        <location evidence="2">Cytoskeleton</location>
    </subcellularLocation>
    <subcellularLocation>
        <location evidence="1">Cytoplasm</location>
        <location evidence="1">Myofibril</location>
        <location evidence="1">Sarcomere</location>
    </subcellularLocation>
    <subcellularLocation>
        <location evidence="14">Nucleus outer membrane</location>
        <topology evidence="14">Single-pass type IV membrane protein</topology>
    </subcellularLocation>
</comment>
<dbReference type="FunFam" id="1.20.58.60:FF:000115">
    <property type="entry name" value="nesprin-2 isoform X2"/>
    <property type="match status" value="1"/>
</dbReference>
<dbReference type="InterPro" id="IPR056887">
    <property type="entry name" value="SYNE1/2_dom"/>
</dbReference>
<dbReference type="InterPro" id="IPR047290">
    <property type="entry name" value="CH_SYNE1_rpt1"/>
</dbReference>
<evidence type="ECO:0000256" key="7">
    <source>
        <dbReference type="ARBA" id="ARBA00022737"/>
    </source>
</evidence>
<evidence type="ECO:0000256" key="16">
    <source>
        <dbReference type="SAM" id="Coils"/>
    </source>
</evidence>
<evidence type="ECO:0000259" key="18">
    <source>
        <dbReference type="PROSITE" id="PS50021"/>
    </source>
</evidence>
<evidence type="ECO:0000256" key="4">
    <source>
        <dbReference type="ARBA" id="ARBA00022490"/>
    </source>
</evidence>
<feature type="coiled-coil region" evidence="16">
    <location>
        <begin position="6646"/>
        <end position="6690"/>
    </location>
</feature>
<dbReference type="InterPro" id="IPR018159">
    <property type="entry name" value="Spectrin/alpha-actinin"/>
</dbReference>
<organism evidence="20 21">
    <name type="scientific">Pygocentrus nattereri</name>
    <name type="common">Red-bellied piranha</name>
    <dbReference type="NCBI Taxonomy" id="42514"/>
    <lineage>
        <taxon>Eukaryota</taxon>
        <taxon>Metazoa</taxon>
        <taxon>Chordata</taxon>
        <taxon>Craniata</taxon>
        <taxon>Vertebrata</taxon>
        <taxon>Euteleostomi</taxon>
        <taxon>Actinopterygii</taxon>
        <taxon>Neopterygii</taxon>
        <taxon>Teleostei</taxon>
        <taxon>Ostariophysi</taxon>
        <taxon>Characiformes</taxon>
        <taxon>Characoidei</taxon>
        <taxon>Pygocentrus</taxon>
    </lineage>
</organism>
<evidence type="ECO:0000256" key="10">
    <source>
        <dbReference type="ARBA" id="ARBA00023136"/>
    </source>
</evidence>
<dbReference type="GO" id="GO:0003779">
    <property type="term" value="F:actin binding"/>
    <property type="evidence" value="ECO:0007669"/>
    <property type="project" value="UniProtKB-KW"/>
</dbReference>
<dbReference type="FunFam" id="1.20.58.60:FF:000233">
    <property type="entry name" value="nesprin-1 isoform X9"/>
    <property type="match status" value="1"/>
</dbReference>
<evidence type="ECO:0000313" key="20">
    <source>
        <dbReference type="Ensembl" id="ENSPNAP00000062295.1"/>
    </source>
</evidence>
<dbReference type="InterPro" id="IPR036872">
    <property type="entry name" value="CH_dom_sf"/>
</dbReference>
<feature type="coiled-coil region" evidence="16">
    <location>
        <begin position="4751"/>
        <end position="4826"/>
    </location>
</feature>
<feature type="coiled-coil region" evidence="16">
    <location>
        <begin position="4617"/>
        <end position="4672"/>
    </location>
</feature>
<evidence type="ECO:0000259" key="19">
    <source>
        <dbReference type="PROSITE" id="PS51049"/>
    </source>
</evidence>
<evidence type="ECO:0000256" key="8">
    <source>
        <dbReference type="ARBA" id="ARBA00022989"/>
    </source>
</evidence>
<feature type="topological domain" description="Cytoplasmic" evidence="15">
    <location>
        <begin position="1"/>
        <end position="7528"/>
    </location>
</feature>
<dbReference type="PROSITE" id="PS51049">
    <property type="entry name" value="KASH"/>
    <property type="match status" value="1"/>
</dbReference>
<dbReference type="SMART" id="SM00033">
    <property type="entry name" value="CH"/>
    <property type="match status" value="2"/>
</dbReference>
<keyword evidence="10 15" id="KW-0472">Membrane</keyword>
<feature type="coiled-coil region" evidence="16">
    <location>
        <begin position="5893"/>
        <end position="5920"/>
    </location>
</feature>
<reference evidence="20" key="3">
    <citation type="submission" date="2025-09" db="UniProtKB">
        <authorList>
            <consortium name="Ensembl"/>
        </authorList>
    </citation>
    <scope>IDENTIFICATION</scope>
</reference>
<feature type="coiled-coil region" evidence="16">
    <location>
        <begin position="6002"/>
        <end position="6029"/>
    </location>
</feature>
<feature type="coiled-coil region" evidence="16">
    <location>
        <begin position="5071"/>
        <end position="5098"/>
    </location>
</feature>